<organism evidence="1 2">
    <name type="scientific">Pseudoalteromonas peptidolytica F12-50-A1</name>
    <dbReference type="NCBI Taxonomy" id="1315280"/>
    <lineage>
        <taxon>Bacteria</taxon>
        <taxon>Pseudomonadati</taxon>
        <taxon>Pseudomonadota</taxon>
        <taxon>Gammaproteobacteria</taxon>
        <taxon>Alteromonadales</taxon>
        <taxon>Pseudoalteromonadaceae</taxon>
        <taxon>Pseudoalteromonas</taxon>
    </lineage>
</organism>
<dbReference type="EMBL" id="AQHF01000016">
    <property type="protein sequence ID" value="MBE0344593.1"/>
    <property type="molecule type" value="Genomic_DNA"/>
</dbReference>
<accession>A0A8I0MSG5</accession>
<evidence type="ECO:0000313" key="1">
    <source>
        <dbReference type="EMBL" id="MBE0344593.1"/>
    </source>
</evidence>
<dbReference type="Proteomes" id="UP000660708">
    <property type="component" value="Unassembled WGS sequence"/>
</dbReference>
<comment type="caution">
    <text evidence="1">The sequence shown here is derived from an EMBL/GenBank/DDBJ whole genome shotgun (WGS) entry which is preliminary data.</text>
</comment>
<name>A0A8I0MSG5_9GAMM</name>
<reference evidence="1 2" key="1">
    <citation type="submission" date="2015-06" db="EMBL/GenBank/DDBJ databases">
        <title>Genome sequence of Pseudoalteromonas peptidolytica.</title>
        <authorList>
            <person name="Xie B.-B."/>
            <person name="Rong J.-C."/>
            <person name="Qin Q.-L."/>
            <person name="Zhang Y.-Z."/>
        </authorList>
    </citation>
    <scope>NUCLEOTIDE SEQUENCE [LARGE SCALE GENOMIC DNA]</scope>
    <source>
        <strain evidence="1 2">F12-50-A1</strain>
    </source>
</reference>
<proteinExistence type="predicted"/>
<keyword evidence="2" id="KW-1185">Reference proteome</keyword>
<dbReference type="AlphaFoldDB" id="A0A8I0MSG5"/>
<protein>
    <submittedName>
        <fullName evidence="1">Uncharacterized protein</fullName>
    </submittedName>
</protein>
<sequence>MFDTAAQFVLYIRQQNACCGIFSHTEQILIDFRRTQL</sequence>
<evidence type="ECO:0000313" key="2">
    <source>
        <dbReference type="Proteomes" id="UP000660708"/>
    </source>
</evidence>
<gene>
    <name evidence="1" type="ORF">PPEP_a4112</name>
</gene>